<feature type="region of interest" description="Disordered" evidence="1">
    <location>
        <begin position="88"/>
        <end position="119"/>
    </location>
</feature>
<protein>
    <submittedName>
        <fullName evidence="2">Uncharacterized protein</fullName>
    </submittedName>
</protein>
<reference evidence="2" key="1">
    <citation type="journal article" date="2019" name="Sci. Rep.">
        <title>Draft genome of Tanacetum cinerariifolium, the natural source of mosquito coil.</title>
        <authorList>
            <person name="Yamashiro T."/>
            <person name="Shiraishi A."/>
            <person name="Satake H."/>
            <person name="Nakayama K."/>
        </authorList>
    </citation>
    <scope>NUCLEOTIDE SEQUENCE</scope>
</reference>
<evidence type="ECO:0000256" key="1">
    <source>
        <dbReference type="SAM" id="MobiDB-lite"/>
    </source>
</evidence>
<evidence type="ECO:0000313" key="2">
    <source>
        <dbReference type="EMBL" id="GFD16981.1"/>
    </source>
</evidence>
<proteinExistence type="predicted"/>
<gene>
    <name evidence="2" type="ORF">Tci_888950</name>
</gene>
<name>A0A699U4F4_TANCI</name>
<feature type="non-terminal residue" evidence="2">
    <location>
        <position position="119"/>
    </location>
</feature>
<feature type="non-terminal residue" evidence="2">
    <location>
        <position position="1"/>
    </location>
</feature>
<dbReference type="EMBL" id="BKCJ011296932">
    <property type="protein sequence ID" value="GFD16981.1"/>
    <property type="molecule type" value="Genomic_DNA"/>
</dbReference>
<organism evidence="2">
    <name type="scientific">Tanacetum cinerariifolium</name>
    <name type="common">Dalmatian daisy</name>
    <name type="synonym">Chrysanthemum cinerariifolium</name>
    <dbReference type="NCBI Taxonomy" id="118510"/>
    <lineage>
        <taxon>Eukaryota</taxon>
        <taxon>Viridiplantae</taxon>
        <taxon>Streptophyta</taxon>
        <taxon>Embryophyta</taxon>
        <taxon>Tracheophyta</taxon>
        <taxon>Spermatophyta</taxon>
        <taxon>Magnoliopsida</taxon>
        <taxon>eudicotyledons</taxon>
        <taxon>Gunneridae</taxon>
        <taxon>Pentapetalae</taxon>
        <taxon>asterids</taxon>
        <taxon>campanulids</taxon>
        <taxon>Asterales</taxon>
        <taxon>Asteraceae</taxon>
        <taxon>Asteroideae</taxon>
        <taxon>Anthemideae</taxon>
        <taxon>Anthemidinae</taxon>
        <taxon>Tanacetum</taxon>
    </lineage>
</organism>
<accession>A0A699U4F4</accession>
<dbReference type="AlphaFoldDB" id="A0A699U4F4"/>
<comment type="caution">
    <text evidence="2">The sequence shown here is derived from an EMBL/GenBank/DDBJ whole genome shotgun (WGS) entry which is preliminary data.</text>
</comment>
<sequence>RAAPGFRQIFRRLADGWLRPWRRGGRAATGLVAAAWRPGRRPSAPRRGSRCGRAARFRGSRARRWTFGISAPHFWRRPGSLLRIVQRAHDGRPGPAAPRLGARQPKQLEGGHRARAALS</sequence>